<evidence type="ECO:0000313" key="3">
    <source>
        <dbReference type="Proteomes" id="UP000004995"/>
    </source>
</evidence>
<dbReference type="Proteomes" id="UP000004995">
    <property type="component" value="Unassembled WGS sequence"/>
</dbReference>
<accession>K4A3K5</accession>
<feature type="compositionally biased region" description="Polar residues" evidence="1">
    <location>
        <begin position="29"/>
        <end position="39"/>
    </location>
</feature>
<proteinExistence type="predicted"/>
<feature type="region of interest" description="Disordered" evidence="1">
    <location>
        <begin position="1"/>
        <end position="39"/>
    </location>
</feature>
<sequence>MRAPPRPGRAPLRPARVSSPGEARGLTSARGSSTPEGRR</sequence>
<reference evidence="2" key="2">
    <citation type="submission" date="2018-08" db="UniProtKB">
        <authorList>
            <consortium name="EnsemblPlants"/>
        </authorList>
    </citation>
    <scope>IDENTIFICATION</scope>
    <source>
        <strain evidence="2">Yugu1</strain>
    </source>
</reference>
<dbReference type="Gramene" id="KQL25865">
    <property type="protein sequence ID" value="KQL25865"/>
    <property type="gene ID" value="SETIT_033458mg"/>
</dbReference>
<keyword evidence="3" id="KW-1185">Reference proteome</keyword>
<dbReference type="HOGENOM" id="CLU_3320928_0_0_1"/>
<evidence type="ECO:0000313" key="2">
    <source>
        <dbReference type="EnsemblPlants" id="KQL25865"/>
    </source>
</evidence>
<dbReference type="EnsemblPlants" id="KQL25865">
    <property type="protein sequence ID" value="KQL25865"/>
    <property type="gene ID" value="SETIT_033458mg"/>
</dbReference>
<organism evidence="2 3">
    <name type="scientific">Setaria italica</name>
    <name type="common">Foxtail millet</name>
    <name type="synonym">Panicum italicum</name>
    <dbReference type="NCBI Taxonomy" id="4555"/>
    <lineage>
        <taxon>Eukaryota</taxon>
        <taxon>Viridiplantae</taxon>
        <taxon>Streptophyta</taxon>
        <taxon>Embryophyta</taxon>
        <taxon>Tracheophyta</taxon>
        <taxon>Spermatophyta</taxon>
        <taxon>Magnoliopsida</taxon>
        <taxon>Liliopsida</taxon>
        <taxon>Poales</taxon>
        <taxon>Poaceae</taxon>
        <taxon>PACMAD clade</taxon>
        <taxon>Panicoideae</taxon>
        <taxon>Panicodae</taxon>
        <taxon>Paniceae</taxon>
        <taxon>Cenchrinae</taxon>
        <taxon>Setaria</taxon>
    </lineage>
</organism>
<dbReference type="AlphaFoldDB" id="K4A3K5"/>
<evidence type="ECO:0000256" key="1">
    <source>
        <dbReference type="SAM" id="MobiDB-lite"/>
    </source>
</evidence>
<dbReference type="InParanoid" id="K4A3K5"/>
<reference evidence="3" key="1">
    <citation type="journal article" date="2012" name="Nat. Biotechnol.">
        <title>Reference genome sequence of the model plant Setaria.</title>
        <authorList>
            <person name="Bennetzen J.L."/>
            <person name="Schmutz J."/>
            <person name="Wang H."/>
            <person name="Percifield R."/>
            <person name="Hawkins J."/>
            <person name="Pontaroli A.C."/>
            <person name="Estep M."/>
            <person name="Feng L."/>
            <person name="Vaughn J.N."/>
            <person name="Grimwood J."/>
            <person name="Jenkins J."/>
            <person name="Barry K."/>
            <person name="Lindquist E."/>
            <person name="Hellsten U."/>
            <person name="Deshpande S."/>
            <person name="Wang X."/>
            <person name="Wu X."/>
            <person name="Mitros T."/>
            <person name="Triplett J."/>
            <person name="Yang X."/>
            <person name="Ye C.Y."/>
            <person name="Mauro-Herrera M."/>
            <person name="Wang L."/>
            <person name="Li P."/>
            <person name="Sharma M."/>
            <person name="Sharma R."/>
            <person name="Ronald P.C."/>
            <person name="Panaud O."/>
            <person name="Kellogg E.A."/>
            <person name="Brutnell T.P."/>
            <person name="Doust A.N."/>
            <person name="Tuskan G.A."/>
            <person name="Rokhsar D."/>
            <person name="Devos K.M."/>
        </authorList>
    </citation>
    <scope>NUCLEOTIDE SEQUENCE [LARGE SCALE GENOMIC DNA]</scope>
    <source>
        <strain evidence="3">cv. Yugu1</strain>
    </source>
</reference>
<dbReference type="EMBL" id="AGNK02001256">
    <property type="status" value="NOT_ANNOTATED_CDS"/>
    <property type="molecule type" value="Genomic_DNA"/>
</dbReference>
<protein>
    <submittedName>
        <fullName evidence="2">Uncharacterized protein</fullName>
    </submittedName>
</protein>
<name>K4A3K5_SETIT</name>